<organism evidence="2">
    <name type="scientific">Oryza barthii</name>
    <dbReference type="NCBI Taxonomy" id="65489"/>
    <lineage>
        <taxon>Eukaryota</taxon>
        <taxon>Viridiplantae</taxon>
        <taxon>Streptophyta</taxon>
        <taxon>Embryophyta</taxon>
        <taxon>Tracheophyta</taxon>
        <taxon>Spermatophyta</taxon>
        <taxon>Magnoliopsida</taxon>
        <taxon>Liliopsida</taxon>
        <taxon>Poales</taxon>
        <taxon>Poaceae</taxon>
        <taxon>BOP clade</taxon>
        <taxon>Oryzoideae</taxon>
        <taxon>Oryzeae</taxon>
        <taxon>Oryzinae</taxon>
        <taxon>Oryza</taxon>
    </lineage>
</organism>
<evidence type="ECO:0000313" key="2">
    <source>
        <dbReference type="EnsemblPlants" id="OBART03G23000.1"/>
    </source>
</evidence>
<reference evidence="2" key="2">
    <citation type="submission" date="2015-03" db="UniProtKB">
        <authorList>
            <consortium name="EnsemblPlants"/>
        </authorList>
    </citation>
    <scope>IDENTIFICATION</scope>
</reference>
<name>A0A0D3FKC5_9ORYZ</name>
<feature type="compositionally biased region" description="Pro residues" evidence="1">
    <location>
        <begin position="48"/>
        <end position="64"/>
    </location>
</feature>
<dbReference type="HOGENOM" id="CLU_2692104_0_0_1"/>
<dbReference type="EnsemblPlants" id="OBART03G23000.1">
    <property type="protein sequence ID" value="OBART03G23000.1"/>
    <property type="gene ID" value="OBART03G23000"/>
</dbReference>
<feature type="region of interest" description="Disordered" evidence="1">
    <location>
        <begin position="1"/>
        <end position="74"/>
    </location>
</feature>
<feature type="compositionally biased region" description="Polar residues" evidence="1">
    <location>
        <begin position="1"/>
        <end position="10"/>
    </location>
</feature>
<dbReference type="AlphaFoldDB" id="A0A0D3FKC5"/>
<protein>
    <submittedName>
        <fullName evidence="2">Uncharacterized protein</fullName>
    </submittedName>
</protein>
<keyword evidence="3" id="KW-1185">Reference proteome</keyword>
<reference evidence="2" key="1">
    <citation type="journal article" date="2009" name="Rice">
        <title>De Novo Next Generation Sequencing of Plant Genomes.</title>
        <authorList>
            <person name="Rounsley S."/>
            <person name="Marri P.R."/>
            <person name="Yu Y."/>
            <person name="He R."/>
            <person name="Sisneros N."/>
            <person name="Goicoechea J.L."/>
            <person name="Lee S.J."/>
            <person name="Angelova A."/>
            <person name="Kudrna D."/>
            <person name="Luo M."/>
            <person name="Affourtit J."/>
            <person name="Desany B."/>
            <person name="Knight J."/>
            <person name="Niazi F."/>
            <person name="Egholm M."/>
            <person name="Wing R.A."/>
        </authorList>
    </citation>
    <scope>NUCLEOTIDE SEQUENCE [LARGE SCALE GENOMIC DNA]</scope>
    <source>
        <strain evidence="2">cv. IRGC 105608</strain>
    </source>
</reference>
<dbReference type="Gramene" id="OBART03G23000.1">
    <property type="protein sequence ID" value="OBART03G23000.1"/>
    <property type="gene ID" value="OBART03G23000"/>
</dbReference>
<feature type="compositionally biased region" description="Low complexity" evidence="1">
    <location>
        <begin position="22"/>
        <end position="36"/>
    </location>
</feature>
<accession>A0A0D3FKC5</accession>
<dbReference type="Proteomes" id="UP000026960">
    <property type="component" value="Chromosome 3"/>
</dbReference>
<evidence type="ECO:0000313" key="3">
    <source>
        <dbReference type="Proteomes" id="UP000026960"/>
    </source>
</evidence>
<feature type="compositionally biased region" description="Basic residues" evidence="1">
    <location>
        <begin position="65"/>
        <end position="74"/>
    </location>
</feature>
<evidence type="ECO:0000256" key="1">
    <source>
        <dbReference type="SAM" id="MobiDB-lite"/>
    </source>
</evidence>
<dbReference type="PaxDb" id="65489-OBART03G23000.1"/>
<sequence length="74" mass="7557">MPSTTASALEQTGGAGAGGGVPPAVAAPGRALLAHGHGAGRRHRRAPPLAPRPPPAPHRPPNLHPRPRPRTYFS</sequence>
<proteinExistence type="predicted"/>